<keyword evidence="2" id="KW-1185">Reference proteome</keyword>
<evidence type="ECO:0000256" key="1">
    <source>
        <dbReference type="SAM" id="MobiDB-lite"/>
    </source>
</evidence>
<evidence type="ECO:0000313" key="3">
    <source>
        <dbReference type="RefSeq" id="XP_011312310.1"/>
    </source>
</evidence>
<protein>
    <submittedName>
        <fullName evidence="3">Uncharacterized protein isoform X1</fullName>
    </submittedName>
</protein>
<dbReference type="GeneID" id="105272106"/>
<dbReference type="OrthoDB" id="7701369at2759"/>
<dbReference type="AlphaFoldDB" id="A0A9R1TMN5"/>
<name>A0A9R1TMN5_9HYME</name>
<organism evidence="2 3">
    <name type="scientific">Fopius arisanus</name>
    <dbReference type="NCBI Taxonomy" id="64838"/>
    <lineage>
        <taxon>Eukaryota</taxon>
        <taxon>Metazoa</taxon>
        <taxon>Ecdysozoa</taxon>
        <taxon>Arthropoda</taxon>
        <taxon>Hexapoda</taxon>
        <taxon>Insecta</taxon>
        <taxon>Pterygota</taxon>
        <taxon>Neoptera</taxon>
        <taxon>Endopterygota</taxon>
        <taxon>Hymenoptera</taxon>
        <taxon>Apocrita</taxon>
        <taxon>Ichneumonoidea</taxon>
        <taxon>Braconidae</taxon>
        <taxon>Opiinae</taxon>
        <taxon>Fopius</taxon>
    </lineage>
</organism>
<gene>
    <name evidence="3" type="primary">LOC105272106</name>
</gene>
<feature type="region of interest" description="Disordered" evidence="1">
    <location>
        <begin position="171"/>
        <end position="199"/>
    </location>
</feature>
<accession>A0A9R1TMN5</accession>
<dbReference type="KEGG" id="fas:105272106"/>
<reference evidence="3" key="1">
    <citation type="submission" date="2025-08" db="UniProtKB">
        <authorList>
            <consortium name="RefSeq"/>
        </authorList>
    </citation>
    <scope>IDENTIFICATION</scope>
    <source>
        <strain evidence="3">USDA-PBARC FA_bdor</strain>
        <tissue evidence="3">Whole organism</tissue>
    </source>
</reference>
<sequence length="207" mass="24126">MTNCYRQVIMNGQRINRLKGQIVELKNEIVNIRNAPRRSQMDDGFKIDSEGDEVRDGFKLPCKNLEELKIFDRQLQEDQAFRKKICLKIYRDVDKERSISRNLGEIIRKLITQNVAVQITPLKKTEGKEVFKELTLYACLVAVFGHKYGSKKEPLDYKKFNKALGGVLNNSKDWNGGRRQRGKRAMPQNDNNPKPNDEFFEGIFQEE</sequence>
<dbReference type="Proteomes" id="UP000694866">
    <property type="component" value="Unplaced"/>
</dbReference>
<dbReference type="RefSeq" id="XP_011312310.1">
    <property type="nucleotide sequence ID" value="XM_011314008.1"/>
</dbReference>
<evidence type="ECO:0000313" key="2">
    <source>
        <dbReference type="Proteomes" id="UP000694866"/>
    </source>
</evidence>
<proteinExistence type="predicted"/>